<protein>
    <submittedName>
        <fullName evidence="4">Lipoprotein LpqB</fullName>
    </submittedName>
</protein>
<organism evidence="4 5">
    <name type="scientific">Microbacterium azadirachtae</name>
    <dbReference type="NCBI Taxonomy" id="582680"/>
    <lineage>
        <taxon>Bacteria</taxon>
        <taxon>Bacillati</taxon>
        <taxon>Actinomycetota</taxon>
        <taxon>Actinomycetes</taxon>
        <taxon>Micrococcales</taxon>
        <taxon>Microbacteriaceae</taxon>
        <taxon>Microbacterium</taxon>
    </lineage>
</organism>
<evidence type="ECO:0000313" key="5">
    <source>
        <dbReference type="Proteomes" id="UP000033740"/>
    </source>
</evidence>
<sequence>MRIGRILRGAVIALALLGLTACASLPVTGDVRPGLAAGQSGGGSDLAFVPQGPSNGMDPKDIVRGFIDAASSPKESWSIARQFLTADEAQKWKPDAGVTIDTGSAERRFDVPDVAKEATSTSVHLSLQQAGAVDETGAYSGAPVNRAAELMFTLAKNKDGQWRISAAPDGIVLDADSFAAADVFAPYALQYFDPSWTYLVPDVRWFPKRENTASRIVQSLVSGKPSPWLSGAVRTAFTGDIALGRNAVTFDSQIAEVALNDAANKADPVTLARMRTQLERSLSSLSGAGVLQVKLTSSGRDLNAGAATAAPTAVDPRPLVLTDKGFGYLAGGELTPIDGVSVPLQNFPEQITAIRAASGAQRVAVQGVSGIVYAVADGRTDEIDARPGLIPPALDPFGYIWTVPRTAPSSILAWPNSASASASRSLAGPSDAGQITAMAVSRDGARLAMAVTANGQVRIEVVAIARDDRGAPTGLGVADPNVIAWPAAALDIAWLDDTTVGVLATDAASPLLRQQQVGGPARTVDVPEATQTIAPGSPTTSVQLFGNGVLWVRSGPAPTQVSTNVKVLAVQIGGQPGG</sequence>
<dbReference type="Pfam" id="PF10647">
    <property type="entry name" value="Gmad1"/>
    <property type="match status" value="1"/>
</dbReference>
<dbReference type="AlphaFoldDB" id="A0A0F0LXJ4"/>
<proteinExistence type="predicted"/>
<evidence type="ECO:0000313" key="4">
    <source>
        <dbReference type="EMBL" id="KJL37785.1"/>
    </source>
</evidence>
<dbReference type="PROSITE" id="PS51257">
    <property type="entry name" value="PROKAR_LIPOPROTEIN"/>
    <property type="match status" value="1"/>
</dbReference>
<dbReference type="InterPro" id="IPR059026">
    <property type="entry name" value="LpqB_N"/>
</dbReference>
<evidence type="ECO:0000259" key="2">
    <source>
        <dbReference type="Pfam" id="PF10647"/>
    </source>
</evidence>
<dbReference type="PATRIC" id="fig|582680.6.peg.44"/>
<comment type="caution">
    <text evidence="4">The sequence shown here is derived from an EMBL/GenBank/DDBJ whole genome shotgun (WGS) entry which is preliminary data.</text>
</comment>
<dbReference type="Pfam" id="PF25976">
    <property type="entry name" value="LpqB_N"/>
    <property type="match status" value="1"/>
</dbReference>
<keyword evidence="5" id="KW-1185">Reference proteome</keyword>
<feature type="domain" description="Lipoprotein LpqB N-terminal" evidence="3">
    <location>
        <begin position="52"/>
        <end position="178"/>
    </location>
</feature>
<evidence type="ECO:0000259" key="3">
    <source>
        <dbReference type="Pfam" id="PF25976"/>
    </source>
</evidence>
<dbReference type="InterPro" id="IPR018910">
    <property type="entry name" value="LpqB_C"/>
</dbReference>
<dbReference type="EMBL" id="JYIX01000009">
    <property type="protein sequence ID" value="KJL37785.1"/>
    <property type="molecule type" value="Genomic_DNA"/>
</dbReference>
<feature type="signal peptide" evidence="1">
    <location>
        <begin position="1"/>
        <end position="23"/>
    </location>
</feature>
<accession>A0A0F0LXJ4</accession>
<reference evidence="4 5" key="1">
    <citation type="submission" date="2015-02" db="EMBL/GenBank/DDBJ databases">
        <title>Draft genome sequences of ten Microbacterium spp. with emphasis on heavy metal contaminated environments.</title>
        <authorList>
            <person name="Corretto E."/>
        </authorList>
    </citation>
    <scope>NUCLEOTIDE SEQUENCE [LARGE SCALE GENOMIC DNA]</scope>
    <source>
        <strain evidence="4 5">ARN176</strain>
    </source>
</reference>
<gene>
    <name evidence="4" type="primary">lpqB</name>
    <name evidence="4" type="ORF">RS86_00044</name>
</gene>
<feature type="domain" description="Lipoprotein LpqB C-terminal" evidence="2">
    <location>
        <begin position="331"/>
        <end position="540"/>
    </location>
</feature>
<keyword evidence="4" id="KW-0449">Lipoprotein</keyword>
<keyword evidence="1" id="KW-0732">Signal</keyword>
<dbReference type="STRING" id="582680.RS86_00044"/>
<dbReference type="RefSeq" id="WP_045270193.1">
    <property type="nucleotide sequence ID" value="NZ_JYIX01000009.1"/>
</dbReference>
<name>A0A0F0LXJ4_9MICO</name>
<feature type="chain" id="PRO_5002445705" evidence="1">
    <location>
        <begin position="24"/>
        <end position="578"/>
    </location>
</feature>
<dbReference type="Proteomes" id="UP000033740">
    <property type="component" value="Unassembled WGS sequence"/>
</dbReference>
<evidence type="ECO:0000256" key="1">
    <source>
        <dbReference type="SAM" id="SignalP"/>
    </source>
</evidence>